<evidence type="ECO:0000313" key="1">
    <source>
        <dbReference type="EMBL" id="MDX6190994.1"/>
    </source>
</evidence>
<dbReference type="Pfam" id="PF09697">
    <property type="entry name" value="Porph_ging"/>
    <property type="match status" value="1"/>
</dbReference>
<name>A0ABU4REH3_9FLAO</name>
<dbReference type="RefSeq" id="WP_230004306.1">
    <property type="nucleotide sequence ID" value="NZ_CP087134.1"/>
</dbReference>
<dbReference type="Proteomes" id="UP001273350">
    <property type="component" value="Unassembled WGS sequence"/>
</dbReference>
<dbReference type="NCBIfam" id="TIGR01200">
    <property type="entry name" value="GLPGLI"/>
    <property type="match status" value="1"/>
</dbReference>
<keyword evidence="2" id="KW-1185">Reference proteome</keyword>
<evidence type="ECO:0000313" key="2">
    <source>
        <dbReference type="Proteomes" id="UP001273350"/>
    </source>
</evidence>
<reference evidence="1 2" key="1">
    <citation type="submission" date="2023-11" db="EMBL/GenBank/DDBJ databases">
        <title>Unpublished Manusciprt.</title>
        <authorList>
            <person name="Saticioglu I.B."/>
            <person name="Ay H."/>
            <person name="Ajmi N."/>
            <person name="Altun S."/>
            <person name="Duman M."/>
        </authorList>
    </citation>
    <scope>NUCLEOTIDE SEQUENCE [LARGE SCALE GENOMIC DNA]</scope>
    <source>
        <strain evidence="1 2">Fl-318</strain>
    </source>
</reference>
<proteinExistence type="predicted"/>
<dbReference type="EMBL" id="JAWXVI010000008">
    <property type="protein sequence ID" value="MDX6190994.1"/>
    <property type="molecule type" value="Genomic_DNA"/>
</dbReference>
<dbReference type="InterPro" id="IPR005901">
    <property type="entry name" value="GLPGLI"/>
</dbReference>
<organism evidence="1 2">
    <name type="scientific">Flavobacterium cupriresistens</name>
    <dbReference type="NCBI Taxonomy" id="2893885"/>
    <lineage>
        <taxon>Bacteria</taxon>
        <taxon>Pseudomonadati</taxon>
        <taxon>Bacteroidota</taxon>
        <taxon>Flavobacteriia</taxon>
        <taxon>Flavobacteriales</taxon>
        <taxon>Flavobacteriaceae</taxon>
        <taxon>Flavobacterium</taxon>
    </lineage>
</organism>
<gene>
    <name evidence="1" type="ORF">SGQ83_16675</name>
</gene>
<protein>
    <submittedName>
        <fullName evidence="1">GLPGLI family protein</fullName>
    </submittedName>
</protein>
<accession>A0ABU4REH3</accession>
<comment type="caution">
    <text evidence="1">The sequence shown here is derived from an EMBL/GenBank/DDBJ whole genome shotgun (WGS) entry which is preliminary data.</text>
</comment>
<sequence length="261" mass="30160">MKKLLLLTVFTIYTYSYAQNKGIVYYGHIESPGKGGPNGLDFNSYLIFDQNQSYYVSAKDSLENESNIENQKKKKAEGEIKQIYLGKHTLEQGKQVYYDRAKDSLWWNKKYSNEIYGKEKRVAIEWKIDPETKKIGNLLCNKATGHFRGRDYTVWFTKEIPVPFGPWKLQGLPGLILEAYDTKKELYIYFKSLEYPSKNVSVPKIKPINQGTPTNWVSIDEYKMILEKLIEKNKNKAILLGKEHGVTIKAAGMNDISTEIF</sequence>